<protein>
    <recommendedName>
        <fullName evidence="4">Oxygen tolerance</fullName>
    </recommendedName>
</protein>
<dbReference type="PANTHER" id="PTHR40940">
    <property type="entry name" value="PROTEIN BATD-RELATED"/>
    <property type="match status" value="1"/>
</dbReference>
<name>A0A2C9D5B7_9HYPH</name>
<evidence type="ECO:0008006" key="4">
    <source>
        <dbReference type="Google" id="ProtNLM"/>
    </source>
</evidence>
<evidence type="ECO:0000313" key="3">
    <source>
        <dbReference type="Proteomes" id="UP000223606"/>
    </source>
</evidence>
<dbReference type="Proteomes" id="UP000223606">
    <property type="component" value="Chromosome 1"/>
</dbReference>
<dbReference type="KEGG" id="hdi:HDIA_1828"/>
<proteinExistence type="predicted"/>
<keyword evidence="1" id="KW-1133">Transmembrane helix</keyword>
<keyword evidence="3" id="KW-1185">Reference proteome</keyword>
<dbReference type="EMBL" id="LT960614">
    <property type="protein sequence ID" value="SON55369.1"/>
    <property type="molecule type" value="Genomic_DNA"/>
</dbReference>
<sequence>MVIRLALMLLLFTGAARADRLRIVVGNEQPVAGEMILVTLRGEYTHMITLEELILPKSADFDWVQLSRDRWQDEQVEGRSVRVFERRLAIFPRHGGDLRLGPLTHRLTIMDGAGRTEMPVEAKAVTISVAPYPGEAGLLSASNLTVEDALSTEPGALRDGETLVRKVTLRAEGTLPQMLPPRPVIREPWLISFTAPEERTMKPTPGGPVTTVTWEWHLRPKTGEPGVIPPIEIPWFDTSQRRMRMAEIPAIPLGYQSFHANQTGTDRLPGKEAGLATAAVGLGLAVGIVGALAGLGGQSRSDLNRRLRRLAPFDRSRWQVRRAARSGDLLDLRAAAARYLDRRHGLGLPVSGTETRELDRALYGREPEAAHGEARDFLRMILRHR</sequence>
<keyword evidence="1" id="KW-0812">Transmembrane</keyword>
<evidence type="ECO:0000256" key="1">
    <source>
        <dbReference type="SAM" id="Phobius"/>
    </source>
</evidence>
<organism evidence="2 3">
    <name type="scientific">Hartmannibacter diazotrophicus</name>
    <dbReference type="NCBI Taxonomy" id="1482074"/>
    <lineage>
        <taxon>Bacteria</taxon>
        <taxon>Pseudomonadati</taxon>
        <taxon>Pseudomonadota</taxon>
        <taxon>Alphaproteobacteria</taxon>
        <taxon>Hyphomicrobiales</taxon>
        <taxon>Pleomorphomonadaceae</taxon>
        <taxon>Hartmannibacter</taxon>
    </lineage>
</organism>
<dbReference type="RefSeq" id="WP_099555888.1">
    <property type="nucleotide sequence ID" value="NZ_LT960614.1"/>
</dbReference>
<keyword evidence="1" id="KW-0472">Membrane</keyword>
<dbReference type="OrthoDB" id="7688940at2"/>
<gene>
    <name evidence="2" type="ORF">HDIA_1828</name>
</gene>
<evidence type="ECO:0000313" key="2">
    <source>
        <dbReference type="EMBL" id="SON55369.1"/>
    </source>
</evidence>
<feature type="transmembrane region" description="Helical" evidence="1">
    <location>
        <begin position="275"/>
        <end position="296"/>
    </location>
</feature>
<accession>A0A2C9D5B7</accession>
<dbReference type="InterPro" id="IPR025738">
    <property type="entry name" value="BatD"/>
</dbReference>
<reference evidence="3" key="1">
    <citation type="submission" date="2017-09" db="EMBL/GenBank/DDBJ databases">
        <title>Genome sequence of Nannocystis excedens DSM 71.</title>
        <authorList>
            <person name="Blom J."/>
        </authorList>
    </citation>
    <scope>NUCLEOTIDE SEQUENCE [LARGE SCALE GENOMIC DNA]</scope>
    <source>
        <strain evidence="3">type strain: E19</strain>
    </source>
</reference>
<dbReference type="PANTHER" id="PTHR40940:SF1">
    <property type="entry name" value="PROTEIN BATD"/>
    <property type="match status" value="1"/>
</dbReference>
<dbReference type="AlphaFoldDB" id="A0A2C9D5B7"/>